<dbReference type="InterPro" id="IPR019734">
    <property type="entry name" value="TPR_rpt"/>
</dbReference>
<evidence type="ECO:0000256" key="3">
    <source>
        <dbReference type="PROSITE-ProRule" id="PRU00339"/>
    </source>
</evidence>
<evidence type="ECO:0000313" key="5">
    <source>
        <dbReference type="Proteomes" id="UP000179266"/>
    </source>
</evidence>
<dbReference type="PROSITE" id="PS50005">
    <property type="entry name" value="TPR"/>
    <property type="match status" value="4"/>
</dbReference>
<dbReference type="SMART" id="SM00028">
    <property type="entry name" value="TPR"/>
    <property type="match status" value="8"/>
</dbReference>
<dbReference type="PANTHER" id="PTHR44943">
    <property type="entry name" value="CELLULOSE SYNTHASE OPERON PROTEIN C"/>
    <property type="match status" value="1"/>
</dbReference>
<dbReference type="InterPro" id="IPR051685">
    <property type="entry name" value="Ycf3/AcsC/BcsC/TPR_MFPF"/>
</dbReference>
<dbReference type="Pfam" id="PF07719">
    <property type="entry name" value="TPR_2"/>
    <property type="match status" value="1"/>
</dbReference>
<dbReference type="Gene3D" id="1.25.40.10">
    <property type="entry name" value="Tetratricopeptide repeat domain"/>
    <property type="match status" value="4"/>
</dbReference>
<feature type="repeat" description="TPR" evidence="3">
    <location>
        <begin position="194"/>
        <end position="227"/>
    </location>
</feature>
<dbReference type="Proteomes" id="UP000179266">
    <property type="component" value="Unassembled WGS sequence"/>
</dbReference>
<feature type="repeat" description="TPR" evidence="3">
    <location>
        <begin position="228"/>
        <end position="261"/>
    </location>
</feature>
<protein>
    <submittedName>
        <fullName evidence="4">Uncharacterized protein</fullName>
    </submittedName>
</protein>
<gene>
    <name evidence="4" type="ORF">A2161_06490</name>
</gene>
<dbReference type="PROSITE" id="PS50293">
    <property type="entry name" value="TPR_REGION"/>
    <property type="match status" value="2"/>
</dbReference>
<dbReference type="PANTHER" id="PTHR44943:SF8">
    <property type="entry name" value="TPR REPEAT-CONTAINING PROTEIN MJ0263"/>
    <property type="match status" value="1"/>
</dbReference>
<feature type="repeat" description="TPR" evidence="3">
    <location>
        <begin position="352"/>
        <end position="385"/>
    </location>
</feature>
<dbReference type="InterPro" id="IPR013105">
    <property type="entry name" value="TPR_2"/>
</dbReference>
<feature type="repeat" description="TPR" evidence="3">
    <location>
        <begin position="40"/>
        <end position="73"/>
    </location>
</feature>
<name>A0A1F7SB77_9BACT</name>
<keyword evidence="2 3" id="KW-0802">TPR repeat</keyword>
<dbReference type="InterPro" id="IPR011990">
    <property type="entry name" value="TPR-like_helical_dom_sf"/>
</dbReference>
<dbReference type="EMBL" id="MGDD01000001">
    <property type="protein sequence ID" value="OGL50538.1"/>
    <property type="molecule type" value="Genomic_DNA"/>
</dbReference>
<keyword evidence="1" id="KW-0677">Repeat</keyword>
<evidence type="ECO:0000313" key="4">
    <source>
        <dbReference type="EMBL" id="OGL50538.1"/>
    </source>
</evidence>
<accession>A0A1F7SB77</accession>
<reference evidence="4 5" key="1">
    <citation type="journal article" date="2016" name="Nat. Commun.">
        <title>Thousands of microbial genomes shed light on interconnected biogeochemical processes in an aquifer system.</title>
        <authorList>
            <person name="Anantharaman K."/>
            <person name="Brown C.T."/>
            <person name="Hug L.A."/>
            <person name="Sharon I."/>
            <person name="Castelle C.J."/>
            <person name="Probst A.J."/>
            <person name="Thomas B.C."/>
            <person name="Singh A."/>
            <person name="Wilkins M.J."/>
            <person name="Karaoz U."/>
            <person name="Brodie E.L."/>
            <person name="Williams K.H."/>
            <person name="Hubbard S.S."/>
            <person name="Banfield J.F."/>
        </authorList>
    </citation>
    <scope>NUCLEOTIDE SEQUENCE [LARGE SCALE GENOMIC DNA]</scope>
</reference>
<dbReference type="Pfam" id="PF13181">
    <property type="entry name" value="TPR_8"/>
    <property type="match status" value="2"/>
</dbReference>
<dbReference type="AlphaFoldDB" id="A0A1F7SB77"/>
<evidence type="ECO:0000256" key="1">
    <source>
        <dbReference type="ARBA" id="ARBA00022737"/>
    </source>
</evidence>
<dbReference type="SUPFAM" id="SSF48452">
    <property type="entry name" value="TPR-like"/>
    <property type="match status" value="2"/>
</dbReference>
<comment type="caution">
    <text evidence="4">The sequence shown here is derived from an EMBL/GenBank/DDBJ whole genome shotgun (WGS) entry which is preliminary data.</text>
</comment>
<organism evidence="4 5">
    <name type="scientific">Candidatus Schekmanbacteria bacterium RBG_13_48_7</name>
    <dbReference type="NCBI Taxonomy" id="1817878"/>
    <lineage>
        <taxon>Bacteria</taxon>
        <taxon>Candidatus Schekmaniibacteriota</taxon>
    </lineage>
</organism>
<sequence>MKKFCSYMVIIVISVLALGLTFEGCKGKKEEPQKEEEDSYKTLATLGLTLFGQRKFNEAAQYWEQALLKEPNNPKNTIICNNLFVIYFQQNKYKECLRVVNIGLAIDPDNLALLDEKGTLLALDKKYDEAIEVLLKAEKSLQESNLKYYFPIGNLADCYRLKKEYEKDEQLLLKYIDKAEKEKGQDEVINSTAAFLYHHLGMLKKDENKLNEAIEAWQKALQINPDQDITHYQLAHAYEEFGDKDKAVDYYKNVLRINPNHVLALNDLGYLYAQKGINLTEAEKMINRAISLDPSLKSITMDSLAWVHYRMKQYDQALIEVDQAIEFAQQLYKSAQENPALTVTPEYAKTLADYYFHKGQIEIALNNLNDAKSAFEESIKFNPDHAEADKALKSIK</sequence>
<dbReference type="Pfam" id="PF13414">
    <property type="entry name" value="TPR_11"/>
    <property type="match status" value="1"/>
</dbReference>
<proteinExistence type="predicted"/>
<evidence type="ECO:0000256" key="2">
    <source>
        <dbReference type="ARBA" id="ARBA00022803"/>
    </source>
</evidence>